<reference evidence="8" key="1">
    <citation type="submission" date="2020-03" db="EMBL/GenBank/DDBJ databases">
        <title>Castanea mollissima Vanexum genome sequencing.</title>
        <authorList>
            <person name="Staton M."/>
        </authorList>
    </citation>
    <scope>NUCLEOTIDE SEQUENCE</scope>
    <source>
        <tissue evidence="8">Leaf</tissue>
    </source>
</reference>
<accession>A0A8J4QCZ2</accession>
<dbReference type="EMBL" id="JRKL02006888">
    <property type="protein sequence ID" value="KAF3948381.1"/>
    <property type="molecule type" value="Genomic_DNA"/>
</dbReference>
<evidence type="ECO:0000256" key="6">
    <source>
        <dbReference type="ARBA" id="ARBA00047304"/>
    </source>
</evidence>
<organism evidence="8 9">
    <name type="scientific">Castanea mollissima</name>
    <name type="common">Chinese chestnut</name>
    <dbReference type="NCBI Taxonomy" id="60419"/>
    <lineage>
        <taxon>Eukaryota</taxon>
        <taxon>Viridiplantae</taxon>
        <taxon>Streptophyta</taxon>
        <taxon>Embryophyta</taxon>
        <taxon>Tracheophyta</taxon>
        <taxon>Spermatophyta</taxon>
        <taxon>Magnoliopsida</taxon>
        <taxon>eudicotyledons</taxon>
        <taxon>Gunneridae</taxon>
        <taxon>Pentapetalae</taxon>
        <taxon>rosids</taxon>
        <taxon>fabids</taxon>
        <taxon>Fagales</taxon>
        <taxon>Fagaceae</taxon>
        <taxon>Castanea</taxon>
    </lineage>
</organism>
<evidence type="ECO:0000256" key="1">
    <source>
        <dbReference type="ARBA" id="ARBA00011982"/>
    </source>
</evidence>
<evidence type="ECO:0000256" key="5">
    <source>
        <dbReference type="ARBA" id="ARBA00023027"/>
    </source>
</evidence>
<feature type="domain" description="TIR" evidence="7">
    <location>
        <begin position="19"/>
        <end position="185"/>
    </location>
</feature>
<dbReference type="Pfam" id="PF01582">
    <property type="entry name" value="TIR"/>
    <property type="match status" value="1"/>
</dbReference>
<keyword evidence="2" id="KW-0433">Leucine-rich repeat</keyword>
<dbReference type="SMART" id="SM00255">
    <property type="entry name" value="TIR"/>
    <property type="match status" value="1"/>
</dbReference>
<dbReference type="EC" id="3.2.2.6" evidence="1"/>
<evidence type="ECO:0000313" key="9">
    <source>
        <dbReference type="Proteomes" id="UP000737018"/>
    </source>
</evidence>
<protein>
    <recommendedName>
        <fullName evidence="1">ADP-ribosyl cyclase/cyclic ADP-ribose hydrolase</fullName>
        <ecNumber evidence="1">3.2.2.6</ecNumber>
    </recommendedName>
</protein>
<gene>
    <name evidence="8" type="ORF">CMV_025613</name>
</gene>
<name>A0A8J4QCZ2_9ROSI</name>
<dbReference type="PANTHER" id="PTHR32009">
    <property type="entry name" value="TMV RESISTANCE PROTEIN N-LIKE"/>
    <property type="match status" value="1"/>
</dbReference>
<evidence type="ECO:0000259" key="7">
    <source>
        <dbReference type="PROSITE" id="PS50104"/>
    </source>
</evidence>
<keyword evidence="3" id="KW-0677">Repeat</keyword>
<dbReference type="GO" id="GO:0007165">
    <property type="term" value="P:signal transduction"/>
    <property type="evidence" value="ECO:0007669"/>
    <property type="project" value="InterPro"/>
</dbReference>
<sequence>MSIQGASTSSPSSSSTPQWTYDVFLSFRGDDTRKNFTDHLYKALKNKGIETFRDDEKLERGKFISQELGKAIEESRFAIVIFSMNYAFSTWCLDELVHIVRCRKEKKLEVFPIFYHVDPSDIRKQKGTFAEAFDKYKENFKESIEMVEIWRSTLTEVANLSGWDLQDRHETEFIQDIVEEMWKRLNPKFSRINKNLIGQSRLWLVEDLFNVLENNMATNTIQAIVIVKKWKNSKLEYLWEGTKCLGKLKSIDLSCGGVAFTILNHYLEGLFCQKLGYETATKRKEDGSKTEFQIIIPGCLVPRWLTHRSWGNSISVVLSPNWCNSRWMGFTLCAYFNGRVNSGWRTHVKAIGDMPHSQYISKFHFGACSTDNVCLLYLSRDDWFSTVGNGECNRIEVVFGEVYGPTDDVLQCGVSLVYEQDMKLIEELNQANAQCCSSSRVITYEGWDGVHCGFVNSKRSCDECDDSDEFDECDECDD</sequence>
<comment type="caution">
    <text evidence="8">The sequence shown here is derived from an EMBL/GenBank/DDBJ whole genome shotgun (WGS) entry which is preliminary data.</text>
</comment>
<dbReference type="FunFam" id="3.40.50.10140:FF:000007">
    <property type="entry name" value="Disease resistance protein (TIR-NBS-LRR class)"/>
    <property type="match status" value="1"/>
</dbReference>
<keyword evidence="5" id="KW-0520">NAD</keyword>
<dbReference type="PROSITE" id="PS50104">
    <property type="entry name" value="TIR"/>
    <property type="match status" value="1"/>
</dbReference>
<evidence type="ECO:0000256" key="3">
    <source>
        <dbReference type="ARBA" id="ARBA00022737"/>
    </source>
</evidence>
<dbReference type="AlphaFoldDB" id="A0A8J4QCZ2"/>
<keyword evidence="9" id="KW-1185">Reference proteome</keyword>
<dbReference type="Gene3D" id="3.40.50.10140">
    <property type="entry name" value="Toll/interleukin-1 receptor homology (TIR) domain"/>
    <property type="match status" value="1"/>
</dbReference>
<evidence type="ECO:0000256" key="4">
    <source>
        <dbReference type="ARBA" id="ARBA00022801"/>
    </source>
</evidence>
<comment type="catalytic activity">
    <reaction evidence="6">
        <text>NAD(+) + H2O = ADP-D-ribose + nicotinamide + H(+)</text>
        <dbReference type="Rhea" id="RHEA:16301"/>
        <dbReference type="ChEBI" id="CHEBI:15377"/>
        <dbReference type="ChEBI" id="CHEBI:15378"/>
        <dbReference type="ChEBI" id="CHEBI:17154"/>
        <dbReference type="ChEBI" id="CHEBI:57540"/>
        <dbReference type="ChEBI" id="CHEBI:57967"/>
        <dbReference type="EC" id="3.2.2.6"/>
    </reaction>
    <physiologicalReaction direction="left-to-right" evidence="6">
        <dbReference type="Rhea" id="RHEA:16302"/>
    </physiologicalReaction>
</comment>
<dbReference type="InterPro" id="IPR045344">
    <property type="entry name" value="C-JID"/>
</dbReference>
<dbReference type="OrthoDB" id="1357022at2759"/>
<dbReference type="Pfam" id="PF20160">
    <property type="entry name" value="C-JID"/>
    <property type="match status" value="1"/>
</dbReference>
<dbReference type="GO" id="GO:0061809">
    <property type="term" value="F:NAD+ nucleosidase activity, cyclic ADP-ribose generating"/>
    <property type="evidence" value="ECO:0007669"/>
    <property type="project" value="UniProtKB-EC"/>
</dbReference>
<dbReference type="InterPro" id="IPR035897">
    <property type="entry name" value="Toll_tir_struct_dom_sf"/>
</dbReference>
<dbReference type="SUPFAM" id="SSF52200">
    <property type="entry name" value="Toll/Interleukin receptor TIR domain"/>
    <property type="match status" value="1"/>
</dbReference>
<evidence type="ECO:0000256" key="2">
    <source>
        <dbReference type="ARBA" id="ARBA00022614"/>
    </source>
</evidence>
<dbReference type="GO" id="GO:0006950">
    <property type="term" value="P:response to stress"/>
    <property type="evidence" value="ECO:0007669"/>
    <property type="project" value="UniProtKB-ARBA"/>
</dbReference>
<dbReference type="Proteomes" id="UP000737018">
    <property type="component" value="Unassembled WGS sequence"/>
</dbReference>
<keyword evidence="4" id="KW-0378">Hydrolase</keyword>
<evidence type="ECO:0000313" key="8">
    <source>
        <dbReference type="EMBL" id="KAF3948381.1"/>
    </source>
</evidence>
<dbReference type="PANTHER" id="PTHR32009:SF39">
    <property type="entry name" value="TIR DOMAIN-CONTAINING PROTEIN"/>
    <property type="match status" value="1"/>
</dbReference>
<dbReference type="InterPro" id="IPR000157">
    <property type="entry name" value="TIR_dom"/>
</dbReference>
<proteinExistence type="predicted"/>